<gene>
    <name evidence="1" type="ORF">PTD2_13964</name>
</gene>
<organism evidence="1 2">
    <name type="scientific">Pseudoalteromonas tunicata D2</name>
    <dbReference type="NCBI Taxonomy" id="87626"/>
    <lineage>
        <taxon>Bacteria</taxon>
        <taxon>Pseudomonadati</taxon>
        <taxon>Pseudomonadota</taxon>
        <taxon>Gammaproteobacteria</taxon>
        <taxon>Alteromonadales</taxon>
        <taxon>Pseudoalteromonadaceae</taxon>
        <taxon>Pseudoalteromonas</taxon>
    </lineage>
</organism>
<dbReference type="SUPFAM" id="SSF48371">
    <property type="entry name" value="ARM repeat"/>
    <property type="match status" value="1"/>
</dbReference>
<dbReference type="InterPro" id="IPR016024">
    <property type="entry name" value="ARM-type_fold"/>
</dbReference>
<comment type="caution">
    <text evidence="1">The sequence shown here is derived from an EMBL/GenBank/DDBJ whole genome shotgun (WGS) entry which is preliminary data.</text>
</comment>
<accession>A4C7H7</accession>
<dbReference type="RefSeq" id="WP_009837804.1">
    <property type="nucleotide sequence ID" value="NZ_AAOH01000002.1"/>
</dbReference>
<name>A4C7H7_9GAMM</name>
<dbReference type="EMBL" id="AAOH01000002">
    <property type="protein sequence ID" value="EAR29931.1"/>
    <property type="molecule type" value="Genomic_DNA"/>
</dbReference>
<proteinExistence type="predicted"/>
<dbReference type="Proteomes" id="UP000006201">
    <property type="component" value="Unassembled WGS sequence"/>
</dbReference>
<protein>
    <recommendedName>
        <fullName evidence="3">HEAT repeat domain-containing protein</fullName>
    </recommendedName>
</protein>
<evidence type="ECO:0000313" key="2">
    <source>
        <dbReference type="Proteomes" id="UP000006201"/>
    </source>
</evidence>
<dbReference type="InterPro" id="IPR011030">
    <property type="entry name" value="Lipovitellin_superhlx_dom"/>
</dbReference>
<keyword evidence="2" id="KW-1185">Reference proteome</keyword>
<reference evidence="1 2" key="1">
    <citation type="submission" date="2006-02" db="EMBL/GenBank/DDBJ databases">
        <authorList>
            <person name="Moran M.A."/>
            <person name="Kjelleberg S."/>
            <person name="Egan S."/>
            <person name="Saunders N."/>
            <person name="Thomas T."/>
            <person name="Ferriera S."/>
            <person name="Johnson J."/>
            <person name="Kravitz S."/>
            <person name="Halpern A."/>
            <person name="Remington K."/>
            <person name="Beeson K."/>
            <person name="Tran B."/>
            <person name="Rogers Y.-H."/>
            <person name="Friedman R."/>
            <person name="Venter J.C."/>
        </authorList>
    </citation>
    <scope>NUCLEOTIDE SEQUENCE [LARGE SCALE GENOMIC DNA]</scope>
    <source>
        <strain evidence="1 2">D2</strain>
    </source>
</reference>
<dbReference type="AlphaFoldDB" id="A4C7H7"/>
<evidence type="ECO:0000313" key="1">
    <source>
        <dbReference type="EMBL" id="EAR29931.1"/>
    </source>
</evidence>
<sequence length="638" mass="72626">MKHLKLTICLVVIGLFIVGYILFDGVNDYKINRKIETQESNEFINQNLDRDTSTEQYIAYRFSLINTGWVNSSYLINKLMQQPRSQQFEKQLFEASFSGEIHFSYLDESEGLPLFQVQLNDLVTNTTITEQERQWMMLPFLVSIGEQGLLILNKPELIYSEQLKSLIGQILPYFHVFASKSQELNWQTRELDSLGVSLNSYRVQSNHSSQKTREIQKTKVQYLELNLKDGLFSSADGALNVAVVNSDTKYSVVSGAIWAESINLKESLLSKSDNLELSETTAVFICTQINRRISFSSASLSTIKPQRELMGIEQFYITNPELNQLVLNKNLKEVTQLFEELLHDNEDLALDMLINYLRLHPEQSNNLVDYIFDASALLTQQVDLRLWYSLATSGHQEAQLALIYAASEPRFNSLIKYRAITYIQDIEFPTEVFIDQLSLLRKNLSAFDDIENQELANMALFALGSMGGNDKLNQMVKYKVADILADSLPSISSDQEAITLLTAIANTGNTDLIPVISEMFNNPNGKVKAAAFDALSNMEGKQVIDLFVEEYERINELELQEYAVKVMLQMPETSEKNQWIAAQVQKSTNSTLNQLFIKGLGANLSNYPENESILRNLLIKELTVQEKMAIYKYIPPKL</sequence>
<evidence type="ECO:0008006" key="3">
    <source>
        <dbReference type="Google" id="ProtNLM"/>
    </source>
</evidence>
<dbReference type="OrthoDB" id="5486335at2"/>
<dbReference type="HOGENOM" id="CLU_428868_0_0_6"/>
<dbReference type="Gene3D" id="1.25.10.20">
    <property type="entry name" value="Vitellinogen, superhelical"/>
    <property type="match status" value="1"/>
</dbReference>